<organism evidence="1 2">
    <name type="scientific">Achlya hypogyna</name>
    <name type="common">Oomycete</name>
    <name type="synonym">Protoachlya hypogyna</name>
    <dbReference type="NCBI Taxonomy" id="1202772"/>
    <lineage>
        <taxon>Eukaryota</taxon>
        <taxon>Sar</taxon>
        <taxon>Stramenopiles</taxon>
        <taxon>Oomycota</taxon>
        <taxon>Saprolegniomycetes</taxon>
        <taxon>Saprolegniales</taxon>
        <taxon>Achlyaceae</taxon>
        <taxon>Achlya</taxon>
    </lineage>
</organism>
<name>A0A1V9Z6U8_ACHHY</name>
<dbReference type="AlphaFoldDB" id="A0A1V9Z6U8"/>
<protein>
    <submittedName>
        <fullName evidence="1">Uncharacterized protein</fullName>
    </submittedName>
</protein>
<dbReference type="Proteomes" id="UP000243579">
    <property type="component" value="Unassembled WGS sequence"/>
</dbReference>
<keyword evidence="2" id="KW-1185">Reference proteome</keyword>
<dbReference type="EMBL" id="JNBR01000398">
    <property type="protein sequence ID" value="OQR93725.1"/>
    <property type="molecule type" value="Genomic_DNA"/>
</dbReference>
<gene>
    <name evidence="1" type="ORF">ACHHYP_02342</name>
</gene>
<comment type="caution">
    <text evidence="1">The sequence shown here is derived from an EMBL/GenBank/DDBJ whole genome shotgun (WGS) entry which is preliminary data.</text>
</comment>
<proteinExistence type="predicted"/>
<reference evidence="1 2" key="1">
    <citation type="journal article" date="2014" name="Genome Biol. Evol.">
        <title>The secreted proteins of Achlya hypogyna and Thraustotheca clavata identify the ancestral oomycete secretome and reveal gene acquisitions by horizontal gene transfer.</title>
        <authorList>
            <person name="Misner I."/>
            <person name="Blouin N."/>
            <person name="Leonard G."/>
            <person name="Richards T.A."/>
            <person name="Lane C.E."/>
        </authorList>
    </citation>
    <scope>NUCLEOTIDE SEQUENCE [LARGE SCALE GENOMIC DNA]</scope>
    <source>
        <strain evidence="1 2">ATCC 48635</strain>
    </source>
</reference>
<dbReference type="OrthoDB" id="65755at2759"/>
<evidence type="ECO:0000313" key="1">
    <source>
        <dbReference type="EMBL" id="OQR93725.1"/>
    </source>
</evidence>
<accession>A0A1V9Z6U8</accession>
<evidence type="ECO:0000313" key="2">
    <source>
        <dbReference type="Proteomes" id="UP000243579"/>
    </source>
</evidence>
<sequence>MTAATTALPPLKRSRPQSAETKNVEGLSLVFKLRSLVVEAHLSDMNAAVISKNLEAIAKELAALCAFGIQSEDRCLRFLTMAHDRITKMMAKKDLATPLAVSPNEMWALAKVQVLAFKPENVDSFYEAEVQDISMLWHEMLRVKDKAAHLWNNEKLEEALPYLHAADAYFKRIHLKYQKLNIDHAMIDCHVEPVAKKAKAHRVSFSDTPLVLGTAQADVDRTPICPSKPTQLEALLLRATREFPMPCL</sequence>